<organism evidence="3">
    <name type="scientific">Volvox carteri f. nagariensis</name>
    <dbReference type="NCBI Taxonomy" id="3068"/>
    <lineage>
        <taxon>Eukaryota</taxon>
        <taxon>Viridiplantae</taxon>
        <taxon>Chlorophyta</taxon>
        <taxon>core chlorophytes</taxon>
        <taxon>Chlorophyceae</taxon>
        <taxon>CS clade</taxon>
        <taxon>Chlamydomonadales</taxon>
        <taxon>Volvocaceae</taxon>
        <taxon>Volvox</taxon>
    </lineage>
</organism>
<feature type="compositionally biased region" description="Acidic residues" evidence="1">
    <location>
        <begin position="1"/>
        <end position="10"/>
    </location>
</feature>
<proteinExistence type="predicted"/>
<evidence type="ECO:0008006" key="4">
    <source>
        <dbReference type="Google" id="ProtNLM"/>
    </source>
</evidence>
<dbReference type="OrthoDB" id="1028014at2759"/>
<sequence>MAFDPEDESEQAAASAQQDLENEQEIALMPCYQMYTDAGYKAQRFVGSLKIDQPQGEPLPVLCTTRAMLPGELALVLPAVAMAEGGFQQVPELEDLHAILLEDGPSPPQRRVLSLLESLRPGPTSPCPSTPSPSSSATSGPSSTPNNPEDPPASPTAAATEAKASTASPQPPQTLPHLSTLDVKFWSSRGRDTAAAGIDSRRLLRLLSRTAIADDSQDPAAMQARHQKPMGYVGLWPEAALMGHSCVPNTSQLVVADRMFVHLAEELPPGASLTRNLIGAAVTAPLDVRQNAVAEAMAEQGVAVGAAVAELPSSSLSPLLHACHCARCQLEASVSEQLRDTLAEAHAWYVNEASEAWNRANESEDLALLRGLLEECETIVAEVEEAVQAEPGLDDEQQDWLRASAYDVYDMLVTLDELVNQDSADPDILRTCLELIRVHSPGSGSHLMVALKHEALRRHRLEVFSDILKRDRGAARKAISKGDKRKLVALKTAADVATEFRIEAAVLRYGLVTEDILAQLTEGLETYVEGLEQLSVMQAQGMTELTREMEVDGIKVQIVDRLEVSEAARAGPGAKVVSSKDGVQLMVVEDAGAAMEMSGLGGGMVESWQAEDEVEEEGAAELMDGEEEEGEIIDLEVDPDLDFDVDSAVQAAVDAALAGGLVENESEDVEGKDGLQGRPGTVVVTPSR</sequence>
<gene>
    <name evidence="2" type="ORF">VOLCADRAFT_104079</name>
</gene>
<feature type="compositionally biased region" description="Low complexity" evidence="1">
    <location>
        <begin position="132"/>
        <end position="147"/>
    </location>
</feature>
<feature type="compositionally biased region" description="Low complexity" evidence="1">
    <location>
        <begin position="155"/>
        <end position="168"/>
    </location>
</feature>
<feature type="region of interest" description="Disordered" evidence="1">
    <location>
        <begin position="118"/>
        <end position="177"/>
    </location>
</feature>
<name>D8TR31_VOLCA</name>
<feature type="region of interest" description="Disordered" evidence="1">
    <location>
        <begin position="1"/>
        <end position="20"/>
    </location>
</feature>
<dbReference type="Proteomes" id="UP000001058">
    <property type="component" value="Unassembled WGS sequence"/>
</dbReference>
<evidence type="ECO:0000313" key="3">
    <source>
        <dbReference type="Proteomes" id="UP000001058"/>
    </source>
</evidence>
<dbReference type="KEGG" id="vcn:VOLCADRAFT_104079"/>
<dbReference type="RefSeq" id="XP_002948750.1">
    <property type="nucleotide sequence ID" value="XM_002948704.1"/>
</dbReference>
<accession>D8TR31</accession>
<dbReference type="InParanoid" id="D8TR31"/>
<dbReference type="GeneID" id="9623590"/>
<dbReference type="AlphaFoldDB" id="D8TR31"/>
<reference evidence="2 3" key="1">
    <citation type="journal article" date="2010" name="Science">
        <title>Genomic analysis of organismal complexity in the multicellular green alga Volvox carteri.</title>
        <authorList>
            <person name="Prochnik S.E."/>
            <person name="Umen J."/>
            <person name="Nedelcu A.M."/>
            <person name="Hallmann A."/>
            <person name="Miller S.M."/>
            <person name="Nishii I."/>
            <person name="Ferris P."/>
            <person name="Kuo A."/>
            <person name="Mitros T."/>
            <person name="Fritz-Laylin L.K."/>
            <person name="Hellsten U."/>
            <person name="Chapman J."/>
            <person name="Simakov O."/>
            <person name="Rensing S.A."/>
            <person name="Terry A."/>
            <person name="Pangilinan J."/>
            <person name="Kapitonov V."/>
            <person name="Jurka J."/>
            <person name="Salamov A."/>
            <person name="Shapiro H."/>
            <person name="Schmutz J."/>
            <person name="Grimwood J."/>
            <person name="Lindquist E."/>
            <person name="Lucas S."/>
            <person name="Grigoriev I.V."/>
            <person name="Schmitt R."/>
            <person name="Kirk D."/>
            <person name="Rokhsar D.S."/>
        </authorList>
    </citation>
    <scope>NUCLEOTIDE SEQUENCE [LARGE SCALE GENOMIC DNA]</scope>
    <source>
        <strain evidence="3">f. Nagariensis / Eve</strain>
    </source>
</reference>
<protein>
    <recommendedName>
        <fullName evidence="4">SET domain-containing protein</fullName>
    </recommendedName>
</protein>
<dbReference type="InterPro" id="IPR053209">
    <property type="entry name" value="Gramillin-biosynth_MTr"/>
</dbReference>
<dbReference type="STRING" id="3068.D8TR31"/>
<dbReference type="InterPro" id="IPR046341">
    <property type="entry name" value="SET_dom_sf"/>
</dbReference>
<evidence type="ECO:0000313" key="2">
    <source>
        <dbReference type="EMBL" id="EFJ50130.1"/>
    </source>
</evidence>
<keyword evidence="3" id="KW-1185">Reference proteome</keyword>
<dbReference type="PANTHER" id="PTHR47643:SF2">
    <property type="entry name" value="TPR DOMAIN PROTEIN (AFU_ORTHOLOGUE AFUA_5G12710)"/>
    <property type="match status" value="1"/>
</dbReference>
<dbReference type="PANTHER" id="PTHR47643">
    <property type="entry name" value="TPR DOMAIN PROTEIN (AFU_ORTHOLOGUE AFUA_5G12710)"/>
    <property type="match status" value="1"/>
</dbReference>
<feature type="region of interest" description="Disordered" evidence="1">
    <location>
        <begin position="661"/>
        <end position="688"/>
    </location>
</feature>
<dbReference type="Gene3D" id="2.170.270.10">
    <property type="entry name" value="SET domain"/>
    <property type="match status" value="1"/>
</dbReference>
<dbReference type="EMBL" id="GL378332">
    <property type="protein sequence ID" value="EFJ50130.1"/>
    <property type="molecule type" value="Genomic_DNA"/>
</dbReference>
<evidence type="ECO:0000256" key="1">
    <source>
        <dbReference type="SAM" id="MobiDB-lite"/>
    </source>
</evidence>